<comment type="caution">
    <text evidence="4">The sequence shown here is derived from an EMBL/GenBank/DDBJ whole genome shotgun (WGS) entry which is preliminary data.</text>
</comment>
<dbReference type="AlphaFoldDB" id="A0A545U2A2"/>
<reference evidence="4 5" key="1">
    <citation type="submission" date="2019-06" db="EMBL/GenBank/DDBJ databases">
        <title>Whole genome sequence for Rhodospirillaceae sp. R148.</title>
        <authorList>
            <person name="Wang G."/>
        </authorList>
    </citation>
    <scope>NUCLEOTIDE SEQUENCE [LARGE SCALE GENOMIC DNA]</scope>
    <source>
        <strain evidence="4 5">R148</strain>
    </source>
</reference>
<dbReference type="RefSeq" id="WP_142894847.1">
    <property type="nucleotide sequence ID" value="NZ_ML660052.1"/>
</dbReference>
<keyword evidence="2" id="KW-0012">Acyltransferase</keyword>
<dbReference type="InterPro" id="IPR000182">
    <property type="entry name" value="GNAT_dom"/>
</dbReference>
<protein>
    <submittedName>
        <fullName evidence="4">GNAT family N-acetyltransferase</fullName>
    </submittedName>
</protein>
<dbReference type="PANTHER" id="PTHR43877">
    <property type="entry name" value="AMINOALKYLPHOSPHONATE N-ACETYLTRANSFERASE-RELATED-RELATED"/>
    <property type="match status" value="1"/>
</dbReference>
<dbReference type="OrthoDB" id="7301318at2"/>
<dbReference type="Pfam" id="PF00583">
    <property type="entry name" value="Acetyltransf_1"/>
    <property type="match status" value="1"/>
</dbReference>
<organism evidence="4 5">
    <name type="scientific">Denitrobaculum tricleocarpae</name>
    <dbReference type="NCBI Taxonomy" id="2591009"/>
    <lineage>
        <taxon>Bacteria</taxon>
        <taxon>Pseudomonadati</taxon>
        <taxon>Pseudomonadota</taxon>
        <taxon>Alphaproteobacteria</taxon>
        <taxon>Rhodospirillales</taxon>
        <taxon>Rhodospirillaceae</taxon>
        <taxon>Denitrobaculum</taxon>
    </lineage>
</organism>
<dbReference type="Gene3D" id="3.40.630.30">
    <property type="match status" value="1"/>
</dbReference>
<dbReference type="GO" id="GO:0016747">
    <property type="term" value="F:acyltransferase activity, transferring groups other than amino-acyl groups"/>
    <property type="evidence" value="ECO:0007669"/>
    <property type="project" value="InterPro"/>
</dbReference>
<dbReference type="EMBL" id="VHSH01000001">
    <property type="protein sequence ID" value="TQV83610.1"/>
    <property type="molecule type" value="Genomic_DNA"/>
</dbReference>
<sequence>MRSNEIVVRPADQSEFSLAGDVAVAAFSRLRPLLPEGNWPVMAKGIRFTTAEDSVGCLFVAVLSGEILGSVRYTGPGHGGHIIYPDSFAYIRAVAVSQAYARCGVGRKLTQACIDAALEDRAEAVGLHVAVANEAARNLYGKMGFEPYRDAPDYFGIPYTAYAIRFRESE</sequence>
<gene>
    <name evidence="4" type="ORF">FKG95_03190</name>
</gene>
<dbReference type="PROSITE" id="PS51186">
    <property type="entry name" value="GNAT"/>
    <property type="match status" value="1"/>
</dbReference>
<evidence type="ECO:0000256" key="1">
    <source>
        <dbReference type="ARBA" id="ARBA00022679"/>
    </source>
</evidence>
<evidence type="ECO:0000256" key="2">
    <source>
        <dbReference type="ARBA" id="ARBA00023315"/>
    </source>
</evidence>
<keyword evidence="5" id="KW-1185">Reference proteome</keyword>
<evidence type="ECO:0000259" key="3">
    <source>
        <dbReference type="PROSITE" id="PS51186"/>
    </source>
</evidence>
<dbReference type="InterPro" id="IPR016181">
    <property type="entry name" value="Acyl_CoA_acyltransferase"/>
</dbReference>
<dbReference type="InterPro" id="IPR050832">
    <property type="entry name" value="Bact_Acetyltransf"/>
</dbReference>
<evidence type="ECO:0000313" key="4">
    <source>
        <dbReference type="EMBL" id="TQV83610.1"/>
    </source>
</evidence>
<dbReference type="PANTHER" id="PTHR43877:SF2">
    <property type="entry name" value="AMINOALKYLPHOSPHONATE N-ACETYLTRANSFERASE-RELATED"/>
    <property type="match status" value="1"/>
</dbReference>
<name>A0A545U2A2_9PROT</name>
<dbReference type="CDD" id="cd04301">
    <property type="entry name" value="NAT_SF"/>
    <property type="match status" value="1"/>
</dbReference>
<evidence type="ECO:0000313" key="5">
    <source>
        <dbReference type="Proteomes" id="UP000315252"/>
    </source>
</evidence>
<accession>A0A545U2A2</accession>
<keyword evidence="1 4" id="KW-0808">Transferase</keyword>
<feature type="domain" description="N-acetyltransferase" evidence="3">
    <location>
        <begin position="6"/>
        <end position="168"/>
    </location>
</feature>
<dbReference type="SUPFAM" id="SSF55729">
    <property type="entry name" value="Acyl-CoA N-acyltransferases (Nat)"/>
    <property type="match status" value="1"/>
</dbReference>
<dbReference type="Proteomes" id="UP000315252">
    <property type="component" value="Unassembled WGS sequence"/>
</dbReference>
<proteinExistence type="predicted"/>